<dbReference type="InterPro" id="IPR055344">
    <property type="entry name" value="SecD_SecF_C_bact"/>
</dbReference>
<evidence type="ECO:0000256" key="3">
    <source>
        <dbReference type="ARBA" id="ARBA00022475"/>
    </source>
</evidence>
<evidence type="ECO:0000259" key="11">
    <source>
        <dbReference type="Pfam" id="PF21760"/>
    </source>
</evidence>
<evidence type="ECO:0000256" key="6">
    <source>
        <dbReference type="ARBA" id="ARBA00022989"/>
    </source>
</evidence>
<protein>
    <recommendedName>
        <fullName evidence="9">Protein translocase subunit SecD</fullName>
    </recommendedName>
</protein>
<comment type="caution">
    <text evidence="9">Lacks conserved residue(s) required for the propagation of feature annotation.</text>
</comment>
<evidence type="ECO:0000259" key="10">
    <source>
        <dbReference type="Pfam" id="PF02355"/>
    </source>
</evidence>
<dbReference type="PANTHER" id="PTHR30081">
    <property type="entry name" value="PROTEIN-EXPORT MEMBRANE PROTEIN SEC"/>
    <property type="match status" value="1"/>
</dbReference>
<keyword evidence="4 9" id="KW-0812">Transmembrane</keyword>
<keyword evidence="3 9" id="KW-1003">Cell membrane</keyword>
<dbReference type="Gene3D" id="3.30.1360.200">
    <property type="match status" value="1"/>
</dbReference>
<feature type="domain" description="Protein translocase subunit SecDF P1" evidence="11">
    <location>
        <begin position="63"/>
        <end position="115"/>
    </location>
</feature>
<keyword evidence="6 9" id="KW-1133">Transmembrane helix</keyword>
<feature type="domain" description="SecDF P1 head subdomain" evidence="12">
    <location>
        <begin position="124"/>
        <end position="229"/>
    </location>
</feature>
<evidence type="ECO:0000313" key="14">
    <source>
        <dbReference type="Proteomes" id="UP001164803"/>
    </source>
</evidence>
<gene>
    <name evidence="9 13" type="primary">secD</name>
    <name evidence="13" type="ORF">NZD86_08125</name>
</gene>
<evidence type="ECO:0000256" key="9">
    <source>
        <dbReference type="HAMAP-Rule" id="MF_01463"/>
    </source>
</evidence>
<dbReference type="InterPro" id="IPR022813">
    <property type="entry name" value="SecD/SecF_arch_bac"/>
</dbReference>
<feature type="transmembrane region" description="Helical" evidence="9">
    <location>
        <begin position="306"/>
        <end position="326"/>
    </location>
</feature>
<evidence type="ECO:0000259" key="12">
    <source>
        <dbReference type="Pfam" id="PF22599"/>
    </source>
</evidence>
<feature type="transmembrane region" description="Helical" evidence="9">
    <location>
        <begin position="282"/>
        <end position="300"/>
    </location>
</feature>
<feature type="transmembrane region" description="Helical" evidence="9">
    <location>
        <begin position="347"/>
        <end position="369"/>
    </location>
</feature>
<dbReference type="Proteomes" id="UP001164803">
    <property type="component" value="Chromosome"/>
</dbReference>
<dbReference type="PRINTS" id="PR00702">
    <property type="entry name" value="ACRIFLAVINRP"/>
</dbReference>
<comment type="subcellular location">
    <subcellularLocation>
        <location evidence="1 9">Cell membrane</location>
        <topology evidence="1 9">Multi-pass membrane protein</topology>
    </subcellularLocation>
</comment>
<dbReference type="InterPro" id="IPR048634">
    <property type="entry name" value="SecD_SecF_C"/>
</dbReference>
<keyword evidence="5 9" id="KW-0653">Protein transport</keyword>
<comment type="similarity">
    <text evidence="9">Belongs to the SecD/SecF family. SecD subfamily.</text>
</comment>
<reference evidence="13" key="1">
    <citation type="submission" date="2022-08" db="EMBL/GenBank/DDBJ databases">
        <title>Alicyclobacillus dauci DSM2870, complete genome.</title>
        <authorList>
            <person name="Wang Q."/>
            <person name="Cai R."/>
            <person name="Wang Z."/>
        </authorList>
    </citation>
    <scope>NUCLEOTIDE SEQUENCE</scope>
    <source>
        <strain evidence="13">DSM 28700</strain>
    </source>
</reference>
<dbReference type="SUPFAM" id="SSF82866">
    <property type="entry name" value="Multidrug efflux transporter AcrB transmembrane domain"/>
    <property type="match status" value="1"/>
</dbReference>
<accession>A0ABY6Z7D2</accession>
<dbReference type="NCBIfam" id="TIGR00916">
    <property type="entry name" value="2A0604s01"/>
    <property type="match status" value="1"/>
</dbReference>
<dbReference type="InterPro" id="IPR054384">
    <property type="entry name" value="SecDF_P1_head"/>
</dbReference>
<organism evidence="13 14">
    <name type="scientific">Alicyclobacillus dauci</name>
    <dbReference type="NCBI Taxonomy" id="1475485"/>
    <lineage>
        <taxon>Bacteria</taxon>
        <taxon>Bacillati</taxon>
        <taxon>Bacillota</taxon>
        <taxon>Bacilli</taxon>
        <taxon>Bacillales</taxon>
        <taxon>Alicyclobacillaceae</taxon>
        <taxon>Alicyclobacillus</taxon>
    </lineage>
</organism>
<evidence type="ECO:0000256" key="7">
    <source>
        <dbReference type="ARBA" id="ARBA00023010"/>
    </source>
</evidence>
<keyword evidence="8 9" id="KW-0472">Membrane</keyword>
<evidence type="ECO:0000256" key="4">
    <source>
        <dbReference type="ARBA" id="ARBA00022692"/>
    </source>
</evidence>
<dbReference type="Pfam" id="PF02355">
    <property type="entry name" value="SecD_SecF_C"/>
    <property type="match status" value="1"/>
</dbReference>
<dbReference type="InterPro" id="IPR005791">
    <property type="entry name" value="SecD"/>
</dbReference>
<evidence type="ECO:0000313" key="13">
    <source>
        <dbReference type="EMBL" id="WAH38433.1"/>
    </source>
</evidence>
<dbReference type="InterPro" id="IPR048631">
    <property type="entry name" value="SecD_1st"/>
</dbReference>
<keyword evidence="14" id="KW-1185">Reference proteome</keyword>
<dbReference type="NCBIfam" id="TIGR01129">
    <property type="entry name" value="secD"/>
    <property type="match status" value="1"/>
</dbReference>
<dbReference type="EMBL" id="CP104064">
    <property type="protein sequence ID" value="WAH38433.1"/>
    <property type="molecule type" value="Genomic_DNA"/>
</dbReference>
<evidence type="ECO:0000256" key="8">
    <source>
        <dbReference type="ARBA" id="ARBA00023136"/>
    </source>
</evidence>
<dbReference type="Pfam" id="PF21760">
    <property type="entry name" value="SecD_1st"/>
    <property type="match status" value="1"/>
</dbReference>
<comment type="function">
    <text evidence="9">Part of the Sec protein translocase complex. Interacts with the SecYEG preprotein conducting channel. SecDF uses the proton motive force (PMF) to complete protein translocation after the ATP-dependent function of SecA.</text>
</comment>
<dbReference type="Gene3D" id="3.30.70.3400">
    <property type="match status" value="1"/>
</dbReference>
<dbReference type="Gene3D" id="1.20.1640.10">
    <property type="entry name" value="Multidrug efflux transporter AcrB transmembrane domain"/>
    <property type="match status" value="1"/>
</dbReference>
<dbReference type="PANTHER" id="PTHR30081:SF1">
    <property type="entry name" value="PROTEIN TRANSLOCASE SUBUNIT SECD"/>
    <property type="match status" value="1"/>
</dbReference>
<keyword evidence="7 9" id="KW-0811">Translocation</keyword>
<sequence>MKWGRFMAFLVMVAVVIGLTVGTAMPIAKKIPLGLDLRGGVDLLYQIQPSSGQHITESGKQALLQAVELRVNNLGVASPIIDLEGRDQIRVQLAGVKDQAAAAKTIGETAQLAMYSSAKMDPKTGAPIAPAGKLLATGADLKSNASYVQDPNTGKNEVAISFKDPKKWENITSTYLGKPIYIFLNDNLLTDPVINEKMFTGDSVIYGPQLTTPQECQQLASQINAGALPYPLHLQSETSVGPSLGQASLQATLYAGMIAIILIFLFMIVLYRMAGLIADIALVAYGYLTILIFNGLHVVLTLSGLAALVLGVGMAVDANIITYERIKDEMRQGRSLRSAVKIGNKNALRAIIDSNATTFIAGAVMYWFGQGDIRGFSVALMVSIIVSLLTAVLLSRMMLLSFTNSGVVKRPWWYGVGKGVLKNDEA</sequence>
<feature type="transmembrane region" description="Helical" evidence="9">
    <location>
        <begin position="375"/>
        <end position="394"/>
    </location>
</feature>
<feature type="transmembrane region" description="Helical" evidence="9">
    <location>
        <begin position="251"/>
        <end position="270"/>
    </location>
</feature>
<evidence type="ECO:0000256" key="5">
    <source>
        <dbReference type="ARBA" id="ARBA00022927"/>
    </source>
</evidence>
<dbReference type="RefSeq" id="WP_268046007.1">
    <property type="nucleotide sequence ID" value="NZ_CP104064.1"/>
</dbReference>
<keyword evidence="2 9" id="KW-0813">Transport</keyword>
<name>A0ABY6Z7D2_9BACL</name>
<comment type="subunit">
    <text evidence="9">Forms a complex with SecF. Part of the essential Sec protein translocation apparatus which comprises SecA, SecYEG and auxiliary proteins SecDF. Other proteins may also be involved.</text>
</comment>
<dbReference type="Pfam" id="PF22599">
    <property type="entry name" value="SecDF_P1_head"/>
    <property type="match status" value="1"/>
</dbReference>
<dbReference type="InterPro" id="IPR001036">
    <property type="entry name" value="Acrflvin-R"/>
</dbReference>
<evidence type="ECO:0000256" key="2">
    <source>
        <dbReference type="ARBA" id="ARBA00022448"/>
    </source>
</evidence>
<feature type="domain" description="Protein export membrane protein SecD/SecF C-terminal" evidence="10">
    <location>
        <begin position="235"/>
        <end position="402"/>
    </location>
</feature>
<evidence type="ECO:0000256" key="1">
    <source>
        <dbReference type="ARBA" id="ARBA00004651"/>
    </source>
</evidence>
<proteinExistence type="inferred from homology"/>
<dbReference type="HAMAP" id="MF_01463_B">
    <property type="entry name" value="SecD_B"/>
    <property type="match status" value="1"/>
</dbReference>